<evidence type="ECO:0000313" key="2">
    <source>
        <dbReference type="Proteomes" id="UP000470926"/>
    </source>
</evidence>
<dbReference type="EMBL" id="WDFR01000010">
    <property type="protein sequence ID" value="KAB6028229.1"/>
    <property type="molecule type" value="Genomic_DNA"/>
</dbReference>
<reference evidence="1 2" key="1">
    <citation type="journal article" date="2019" name="Nat. Med.">
        <title>A library of human gut bacterial isolates paired with longitudinal multiomics data enables mechanistic microbiome research.</title>
        <authorList>
            <person name="Poyet M."/>
            <person name="Groussin M."/>
            <person name="Gibbons S.M."/>
            <person name="Avila-Pacheco J."/>
            <person name="Jiang X."/>
            <person name="Kearney S.M."/>
            <person name="Perrotta A.R."/>
            <person name="Berdy B."/>
            <person name="Zhao S."/>
            <person name="Lieberman T.D."/>
            <person name="Swanson P.K."/>
            <person name="Smith M."/>
            <person name="Roesemann S."/>
            <person name="Alexander J.E."/>
            <person name="Rich S.A."/>
            <person name="Livny J."/>
            <person name="Vlamakis H."/>
            <person name="Clish C."/>
            <person name="Bullock K."/>
            <person name="Deik A."/>
            <person name="Scott J."/>
            <person name="Pierce K.A."/>
            <person name="Xavier R.J."/>
            <person name="Alm E.J."/>
        </authorList>
    </citation>
    <scope>NUCLEOTIDE SEQUENCE [LARGE SCALE GENOMIC DNA]</scope>
    <source>
        <strain evidence="1 2">BIOML-A26</strain>
    </source>
</reference>
<dbReference type="Proteomes" id="UP000470926">
    <property type="component" value="Unassembled WGS sequence"/>
</dbReference>
<name>A0A6I0VC03_BIFAD</name>
<sequence>MIFDDGRQMLRLEVIDTGFFDEDMTFELFGDEGEPDADGIRRVPDVKAILERAFGALEDPETNQGHVLHAAWALAEPGDPAHDEAGWRETGGDFHRTTRTLDVGSIGGHRFVHKTPDPDWRL</sequence>
<proteinExistence type="predicted"/>
<protein>
    <submittedName>
        <fullName evidence="1">Uncharacterized protein</fullName>
    </submittedName>
</protein>
<comment type="caution">
    <text evidence="1">The sequence shown here is derived from an EMBL/GenBank/DDBJ whole genome shotgun (WGS) entry which is preliminary data.</text>
</comment>
<dbReference type="AlphaFoldDB" id="A0A6I0VC03"/>
<gene>
    <name evidence="1" type="ORF">GA542_10245</name>
</gene>
<accession>A0A6I0VC03</accession>
<organism evidence="1 2">
    <name type="scientific">Bifidobacterium adolescentis</name>
    <dbReference type="NCBI Taxonomy" id="1680"/>
    <lineage>
        <taxon>Bacteria</taxon>
        <taxon>Bacillati</taxon>
        <taxon>Actinomycetota</taxon>
        <taxon>Actinomycetes</taxon>
        <taxon>Bifidobacteriales</taxon>
        <taxon>Bifidobacteriaceae</taxon>
        <taxon>Bifidobacterium</taxon>
    </lineage>
</organism>
<evidence type="ECO:0000313" key="1">
    <source>
        <dbReference type="EMBL" id="KAB6028229.1"/>
    </source>
</evidence>